<dbReference type="HAMAP" id="MF_00303">
    <property type="entry name" value="Trigger_factor_Tig"/>
    <property type="match status" value="1"/>
</dbReference>
<evidence type="ECO:0000256" key="3">
    <source>
        <dbReference type="ARBA" id="ARBA00013194"/>
    </source>
</evidence>
<reference evidence="13 14" key="1">
    <citation type="journal article" date="2017" name="BMC Genomics">
        <title>Genome sequencing of 39 Akkermansia muciniphila isolates reveals its population structure, genomic and functional diverisity, and global distribution in mammalian gut microbiotas.</title>
        <authorList>
            <person name="Guo X."/>
            <person name="Li S."/>
            <person name="Zhang J."/>
            <person name="Wu F."/>
            <person name="Li X."/>
            <person name="Wu D."/>
            <person name="Zhang M."/>
            <person name="Ou Z."/>
            <person name="Jie Z."/>
            <person name="Yan Q."/>
            <person name="Li P."/>
            <person name="Yi J."/>
            <person name="Peng Y."/>
        </authorList>
    </citation>
    <scope>NUCLEOTIDE SEQUENCE [LARGE SCALE GENOMIC DNA]</scope>
    <source>
        <strain evidence="13 14">GP24</strain>
    </source>
</reference>
<dbReference type="SUPFAM" id="SSF54534">
    <property type="entry name" value="FKBP-like"/>
    <property type="match status" value="1"/>
</dbReference>
<accession>A0A2N8HAY4</accession>
<comment type="subcellular location">
    <subcellularLocation>
        <location evidence="9">Cytoplasm</location>
    </subcellularLocation>
    <text evidence="9">About half TF is bound to the ribosome near the polypeptide exit tunnel while the other half is free in the cytoplasm.</text>
</comment>
<dbReference type="GO" id="GO:0005737">
    <property type="term" value="C:cytoplasm"/>
    <property type="evidence" value="ECO:0007669"/>
    <property type="project" value="UniProtKB-SubCell"/>
</dbReference>
<evidence type="ECO:0000259" key="12">
    <source>
        <dbReference type="Pfam" id="PF05698"/>
    </source>
</evidence>
<evidence type="ECO:0000256" key="1">
    <source>
        <dbReference type="ARBA" id="ARBA00000971"/>
    </source>
</evidence>
<organism evidence="13 14">
    <name type="scientific">Akkermansia muciniphila</name>
    <dbReference type="NCBI Taxonomy" id="239935"/>
    <lineage>
        <taxon>Bacteria</taxon>
        <taxon>Pseudomonadati</taxon>
        <taxon>Verrucomicrobiota</taxon>
        <taxon>Verrucomicrobiia</taxon>
        <taxon>Verrucomicrobiales</taxon>
        <taxon>Akkermansiaceae</taxon>
        <taxon>Akkermansia</taxon>
    </lineage>
</organism>
<evidence type="ECO:0000256" key="4">
    <source>
        <dbReference type="ARBA" id="ARBA00016902"/>
    </source>
</evidence>
<comment type="function">
    <text evidence="9">Involved in protein export. Acts as a chaperone by maintaining the newly synthesized protein in an open conformation. Functions as a peptidyl-prolyl cis-trans isomerase.</text>
</comment>
<dbReference type="InterPro" id="IPR008881">
    <property type="entry name" value="Trigger_fac_ribosome-bd_bac"/>
</dbReference>
<keyword evidence="6 9" id="KW-0143">Chaperone</keyword>
<keyword evidence="9" id="KW-0132">Cell division</keyword>
<dbReference type="Gene3D" id="1.10.3120.10">
    <property type="entry name" value="Trigger factor, C-terminal domain"/>
    <property type="match status" value="1"/>
</dbReference>
<keyword evidence="9" id="KW-0131">Cell cycle</keyword>
<dbReference type="SUPFAM" id="SSF109998">
    <property type="entry name" value="Triger factor/SurA peptide-binding domain-like"/>
    <property type="match status" value="1"/>
</dbReference>
<comment type="catalytic activity">
    <reaction evidence="1 9">
        <text>[protein]-peptidylproline (omega=180) = [protein]-peptidylproline (omega=0)</text>
        <dbReference type="Rhea" id="RHEA:16237"/>
        <dbReference type="Rhea" id="RHEA-COMP:10747"/>
        <dbReference type="Rhea" id="RHEA-COMP:10748"/>
        <dbReference type="ChEBI" id="CHEBI:83833"/>
        <dbReference type="ChEBI" id="CHEBI:83834"/>
        <dbReference type="EC" id="5.2.1.8"/>
    </reaction>
</comment>
<feature type="domain" description="PPIase FKBP-type" evidence="10">
    <location>
        <begin position="217"/>
        <end position="306"/>
    </location>
</feature>
<evidence type="ECO:0000256" key="6">
    <source>
        <dbReference type="ARBA" id="ARBA00023186"/>
    </source>
</evidence>
<dbReference type="GO" id="GO:0003755">
    <property type="term" value="F:peptidyl-prolyl cis-trans isomerase activity"/>
    <property type="evidence" value="ECO:0007669"/>
    <property type="project" value="UniProtKB-UniRule"/>
</dbReference>
<feature type="domain" description="Trigger factor C-terminal" evidence="12">
    <location>
        <begin position="332"/>
        <end position="487"/>
    </location>
</feature>
<keyword evidence="7 9" id="KW-0413">Isomerase</keyword>
<dbReference type="PIRSF" id="PIRSF003095">
    <property type="entry name" value="Trigger_factor"/>
    <property type="match status" value="1"/>
</dbReference>
<dbReference type="Gene3D" id="3.10.50.40">
    <property type="match status" value="1"/>
</dbReference>
<evidence type="ECO:0000313" key="14">
    <source>
        <dbReference type="Proteomes" id="UP000236000"/>
    </source>
</evidence>
<dbReference type="InterPro" id="IPR037041">
    <property type="entry name" value="Trigger_fac_C_sf"/>
</dbReference>
<dbReference type="GO" id="GO:0006457">
    <property type="term" value="P:protein folding"/>
    <property type="evidence" value="ECO:0007669"/>
    <property type="project" value="UniProtKB-UniRule"/>
</dbReference>
<keyword evidence="9" id="KW-0963">Cytoplasm</keyword>
<evidence type="ECO:0000313" key="13">
    <source>
        <dbReference type="EMBL" id="PNC17029.1"/>
    </source>
</evidence>
<evidence type="ECO:0000256" key="7">
    <source>
        <dbReference type="ARBA" id="ARBA00023235"/>
    </source>
</evidence>
<comment type="domain">
    <text evidence="9">Consists of 3 domains; the N-terminus binds the ribosome, the middle domain has PPIase activity, while the C-terminus has intrinsic chaperone activity on its own.</text>
</comment>
<dbReference type="AlphaFoldDB" id="A0A2N8HAY4"/>
<dbReference type="Pfam" id="PF05697">
    <property type="entry name" value="Trigger_N"/>
    <property type="match status" value="1"/>
</dbReference>
<comment type="caution">
    <text evidence="13">The sequence shown here is derived from an EMBL/GenBank/DDBJ whole genome shotgun (WGS) entry which is preliminary data.</text>
</comment>
<evidence type="ECO:0000256" key="9">
    <source>
        <dbReference type="HAMAP-Rule" id="MF_00303"/>
    </source>
</evidence>
<dbReference type="InterPro" id="IPR005215">
    <property type="entry name" value="Trig_fac"/>
</dbReference>
<evidence type="ECO:0000256" key="5">
    <source>
        <dbReference type="ARBA" id="ARBA00023110"/>
    </source>
</evidence>
<evidence type="ECO:0000256" key="2">
    <source>
        <dbReference type="ARBA" id="ARBA00005464"/>
    </source>
</evidence>
<dbReference type="NCBIfam" id="TIGR00115">
    <property type="entry name" value="tig"/>
    <property type="match status" value="1"/>
</dbReference>
<dbReference type="Gene3D" id="3.30.70.1050">
    <property type="entry name" value="Trigger factor ribosome-binding domain"/>
    <property type="match status" value="1"/>
</dbReference>
<dbReference type="Pfam" id="PF05698">
    <property type="entry name" value="Trigger_C"/>
    <property type="match status" value="1"/>
</dbReference>
<dbReference type="EMBL" id="PJKA01000013">
    <property type="protein sequence ID" value="PNC17029.1"/>
    <property type="molecule type" value="Genomic_DNA"/>
</dbReference>
<keyword evidence="5 9" id="KW-0697">Rotamase</keyword>
<dbReference type="GO" id="GO:0015031">
    <property type="term" value="P:protein transport"/>
    <property type="evidence" value="ECO:0007669"/>
    <property type="project" value="UniProtKB-UniRule"/>
</dbReference>
<dbReference type="InterPro" id="IPR027304">
    <property type="entry name" value="Trigger_fact/SurA_dom_sf"/>
</dbReference>
<evidence type="ECO:0000259" key="10">
    <source>
        <dbReference type="Pfam" id="PF00254"/>
    </source>
</evidence>
<dbReference type="EC" id="5.2.1.8" evidence="3 9"/>
<dbReference type="Pfam" id="PF00254">
    <property type="entry name" value="FKBP_C"/>
    <property type="match status" value="1"/>
</dbReference>
<protein>
    <recommendedName>
        <fullName evidence="4 9">Trigger factor</fullName>
        <shortName evidence="9">TF</shortName>
        <ecNumber evidence="3 9">5.2.1.8</ecNumber>
    </recommendedName>
    <alternativeName>
        <fullName evidence="8 9">PPIase</fullName>
    </alternativeName>
</protein>
<dbReference type="SUPFAM" id="SSF102735">
    <property type="entry name" value="Trigger factor ribosome-binding domain"/>
    <property type="match status" value="1"/>
</dbReference>
<proteinExistence type="inferred from homology"/>
<dbReference type="Proteomes" id="UP000236000">
    <property type="component" value="Unassembled WGS sequence"/>
</dbReference>
<dbReference type="InterPro" id="IPR036611">
    <property type="entry name" value="Trigger_fac_ribosome-bd_sf"/>
</dbReference>
<dbReference type="InterPro" id="IPR008880">
    <property type="entry name" value="Trigger_fac_C"/>
</dbReference>
<dbReference type="InterPro" id="IPR046357">
    <property type="entry name" value="PPIase_dom_sf"/>
</dbReference>
<gene>
    <name evidence="9 13" type="primary">tig</name>
    <name evidence="13" type="ORF">CXU22_10310</name>
</gene>
<comment type="similarity">
    <text evidence="2 9">Belongs to the FKBP-type PPIase family. Tig subfamily.</text>
</comment>
<evidence type="ECO:0000259" key="11">
    <source>
        <dbReference type="Pfam" id="PF05697"/>
    </source>
</evidence>
<sequence>MPRIFMLRAYRRPGKAIVSFLCNSLHSIYPLITFTAARVLTAAVIPEPRQNHFQLTLTVLFMEINVDIQPDCTATLKASIPAETTAARRASIVDSYAGKAKLPGFRPGKTPKSIIEKRFKKEIEEELLDNLFETACSTALEENPKLKVLNFGKPEQSLDDKGNYTATSTMTVVPEFELPEYKGIEVKVPSSEVTEAEVEEALKSLAEQIAEFTPVDRAAKKDDVAIIDFKTTLEGKPVAEAVGKPVGFLEGREGQWMKVEDDQFLPGFASALEGLKAGDSKDITVTIPDTFPIEDLRGKELVFHTTIKEVREKELPAMDDAFAEKVLPGKNLEDLKTALKENLAQRKTAQIDEAKADQITEKLADLLDFNLPEAVVEREVYGILQQKMQQAMYSGNAPADMDKFVEEAREEARKEAKRNLKVFFMLQEVAQVEKIAVTEMELYNEVARQARQQKKNLKSYIRELQREGRVHGIRMSLLTAKVLDFLTKEAKVTVDEQ</sequence>
<feature type="domain" description="Trigger factor ribosome-binding bacterial" evidence="11">
    <location>
        <begin position="62"/>
        <end position="205"/>
    </location>
</feature>
<dbReference type="InterPro" id="IPR001179">
    <property type="entry name" value="PPIase_FKBP_dom"/>
</dbReference>
<name>A0A2N8HAY4_9BACT</name>
<evidence type="ECO:0000256" key="8">
    <source>
        <dbReference type="ARBA" id="ARBA00029986"/>
    </source>
</evidence>
<dbReference type="GO" id="GO:0051301">
    <property type="term" value="P:cell division"/>
    <property type="evidence" value="ECO:0007669"/>
    <property type="project" value="UniProtKB-KW"/>
</dbReference>